<reference evidence="5" key="1">
    <citation type="submission" date="2023-01" db="EMBL/GenBank/DDBJ databases">
        <title>Oxazolidinone resistance genes in florfenicol resistant enterococci from beef cattle and veal calves at slaughter.</title>
        <authorList>
            <person name="Biggel M."/>
        </authorList>
    </citation>
    <scope>NUCLEOTIDE SEQUENCE</scope>
    <source>
        <strain evidence="5">K204-1</strain>
    </source>
</reference>
<evidence type="ECO:0000313" key="5">
    <source>
        <dbReference type="EMBL" id="WCG22927.1"/>
    </source>
</evidence>
<comment type="similarity">
    <text evidence="2">Belongs to the 5'-nucleotidase family.</text>
</comment>
<sequence length="514" mass="57187">MVRLTILSTSDLHGYLYPTDFREQHQSLPFGAFKVKERMNQLAQEIGSALIKIDNGDFLQGSPLSYYVAKEKSTPIMADVMNDMGYDAGVLGNHEFNYGLSYLKENLARLDYPVLCANILDETGAPLTGHAYHIIEREGVKIAILGLTTSYIPHWEQPATIKGLEFLPVVETAQKYVPELKKQADIVVVSYHGGFERDLETGEPTEMLTGENEGYELLHHVPGIDVLLTGHQHRELTFETDTCVGTQPGDKGRFMGCVTLEIEDTTRQVLSRSAELLTPSEQVDETLSQTYLPLLEEVNKWLDQEIGEVDGTMWIEDPMAVRATGHSYIEFINQVQMDATGTDISGTALFDNNGKGFGASITMRDIVTNYIYPNTLAVVRITGADLKAALERSAGYFAINHDGTLTVSPAFLEPKIQHFNYDMYAGISYTLDIRQPVGQRVTALTYAGKPVTDDQILEVAMNQYRAVGGGDYTMFGADKIVKEVTVDMTELIADFLKKHPKLTPITEHTFDVIY</sequence>
<organism evidence="5 6">
    <name type="scientific">Vagococcus lutrae</name>
    <dbReference type="NCBI Taxonomy" id="81947"/>
    <lineage>
        <taxon>Bacteria</taxon>
        <taxon>Bacillati</taxon>
        <taxon>Bacillota</taxon>
        <taxon>Bacilli</taxon>
        <taxon>Lactobacillales</taxon>
        <taxon>Enterococcaceae</taxon>
        <taxon>Vagococcus</taxon>
    </lineage>
</organism>
<dbReference type="RefSeq" id="WP_272163453.1">
    <property type="nucleotide sequence ID" value="NZ_CP116507.1"/>
</dbReference>
<dbReference type="GO" id="GO:0000166">
    <property type="term" value="F:nucleotide binding"/>
    <property type="evidence" value="ECO:0007669"/>
    <property type="project" value="UniProtKB-KW"/>
</dbReference>
<keyword evidence="1" id="KW-0732">Signal</keyword>
<dbReference type="PANTHER" id="PTHR11575:SF6">
    <property type="entry name" value="2',3'-CYCLIC-NUCLEOTIDE 2'-PHOSPHODIESTERASE_3'-NUCLEOTIDASE"/>
    <property type="match status" value="1"/>
</dbReference>
<keyword evidence="2" id="KW-0547">Nucleotide-binding</keyword>
<feature type="domain" description="Calcineurin-like phosphoesterase" evidence="3">
    <location>
        <begin position="5"/>
        <end position="234"/>
    </location>
</feature>
<dbReference type="GO" id="GO:0016788">
    <property type="term" value="F:hydrolase activity, acting on ester bonds"/>
    <property type="evidence" value="ECO:0007669"/>
    <property type="project" value="InterPro"/>
</dbReference>
<feature type="domain" description="5'-Nucleotidase C-terminal" evidence="4">
    <location>
        <begin position="323"/>
        <end position="476"/>
    </location>
</feature>
<evidence type="ECO:0000313" key="6">
    <source>
        <dbReference type="Proteomes" id="UP001179600"/>
    </source>
</evidence>
<dbReference type="Gene3D" id="3.60.21.10">
    <property type="match status" value="1"/>
</dbReference>
<dbReference type="PANTHER" id="PTHR11575">
    <property type="entry name" value="5'-NUCLEOTIDASE-RELATED"/>
    <property type="match status" value="1"/>
</dbReference>
<dbReference type="InterPro" id="IPR006146">
    <property type="entry name" value="5'-Nucleotdase_CS"/>
</dbReference>
<dbReference type="InterPro" id="IPR006179">
    <property type="entry name" value="5_nucleotidase/apyrase"/>
</dbReference>
<dbReference type="Pfam" id="PF00149">
    <property type="entry name" value="Metallophos"/>
    <property type="match status" value="1"/>
</dbReference>
<dbReference type="PROSITE" id="PS00786">
    <property type="entry name" value="5_NUCLEOTIDASE_2"/>
    <property type="match status" value="1"/>
</dbReference>
<evidence type="ECO:0000256" key="1">
    <source>
        <dbReference type="ARBA" id="ARBA00022729"/>
    </source>
</evidence>
<dbReference type="Gene3D" id="3.90.780.10">
    <property type="entry name" value="5'-Nucleotidase, C-terminal domain"/>
    <property type="match status" value="1"/>
</dbReference>
<dbReference type="Proteomes" id="UP001179600">
    <property type="component" value="Chromosome"/>
</dbReference>
<dbReference type="EMBL" id="CP116507">
    <property type="protein sequence ID" value="WCG22927.1"/>
    <property type="molecule type" value="Genomic_DNA"/>
</dbReference>
<dbReference type="SUPFAM" id="SSF56300">
    <property type="entry name" value="Metallo-dependent phosphatases"/>
    <property type="match status" value="1"/>
</dbReference>
<dbReference type="SUPFAM" id="SSF55816">
    <property type="entry name" value="5'-nucleotidase (syn. UDP-sugar hydrolase), C-terminal domain"/>
    <property type="match status" value="1"/>
</dbReference>
<dbReference type="GO" id="GO:0046872">
    <property type="term" value="F:metal ion binding"/>
    <property type="evidence" value="ECO:0007669"/>
    <property type="project" value="InterPro"/>
</dbReference>
<protein>
    <submittedName>
        <fullName evidence="5">Bifunctional UDP-sugar hydrolase/5'-nucleotidase</fullName>
    </submittedName>
</protein>
<dbReference type="GO" id="GO:0030288">
    <property type="term" value="C:outer membrane-bounded periplasmic space"/>
    <property type="evidence" value="ECO:0007669"/>
    <property type="project" value="TreeGrafter"/>
</dbReference>
<dbReference type="InterPro" id="IPR008334">
    <property type="entry name" value="5'-Nucleotdase_C"/>
</dbReference>
<gene>
    <name evidence="5" type="ORF">PML95_01395</name>
</gene>
<proteinExistence type="inferred from homology"/>
<dbReference type="InterPro" id="IPR029052">
    <property type="entry name" value="Metallo-depent_PP-like"/>
</dbReference>
<evidence type="ECO:0000256" key="2">
    <source>
        <dbReference type="RuleBase" id="RU362119"/>
    </source>
</evidence>
<dbReference type="InterPro" id="IPR004843">
    <property type="entry name" value="Calcineurin-like_PHP"/>
</dbReference>
<dbReference type="AlphaFoldDB" id="A0AAF0BHG5"/>
<dbReference type="Pfam" id="PF02872">
    <property type="entry name" value="5_nucleotid_C"/>
    <property type="match status" value="1"/>
</dbReference>
<accession>A0AAF0BHG5</accession>
<evidence type="ECO:0000259" key="4">
    <source>
        <dbReference type="Pfam" id="PF02872"/>
    </source>
</evidence>
<dbReference type="PRINTS" id="PR01607">
    <property type="entry name" value="APYRASEFAMLY"/>
</dbReference>
<name>A0AAF0BHG5_9ENTE</name>
<keyword evidence="2 5" id="KW-0378">Hydrolase</keyword>
<dbReference type="InterPro" id="IPR036907">
    <property type="entry name" value="5'-Nucleotdase_C_sf"/>
</dbReference>
<evidence type="ECO:0000259" key="3">
    <source>
        <dbReference type="Pfam" id="PF00149"/>
    </source>
</evidence>
<dbReference type="GO" id="GO:0009166">
    <property type="term" value="P:nucleotide catabolic process"/>
    <property type="evidence" value="ECO:0007669"/>
    <property type="project" value="InterPro"/>
</dbReference>